<reference evidence="1" key="1">
    <citation type="submission" date="2021-05" db="EMBL/GenBank/DDBJ databases">
        <authorList>
            <person name="Pan Q."/>
            <person name="Jouanno E."/>
            <person name="Zahm M."/>
            <person name="Klopp C."/>
            <person name="Cabau C."/>
            <person name="Louis A."/>
            <person name="Berthelot C."/>
            <person name="Parey E."/>
            <person name="Roest Crollius H."/>
            <person name="Montfort J."/>
            <person name="Robinson-Rechavi M."/>
            <person name="Bouchez O."/>
            <person name="Lampietro C."/>
            <person name="Lopez Roques C."/>
            <person name="Donnadieu C."/>
            <person name="Postlethwait J."/>
            <person name="Bobe J."/>
            <person name="Dillon D."/>
            <person name="Chandos A."/>
            <person name="von Hippel F."/>
            <person name="Guiguen Y."/>
        </authorList>
    </citation>
    <scope>NUCLEOTIDE SEQUENCE</scope>
    <source>
        <strain evidence="1">YG-Jan2019</strain>
    </source>
</reference>
<protein>
    <submittedName>
        <fullName evidence="1">Uncharacterized protein</fullName>
    </submittedName>
</protein>
<name>A0ACC2GRR0_DALPE</name>
<evidence type="ECO:0000313" key="1">
    <source>
        <dbReference type="EMBL" id="KAJ8006303.1"/>
    </source>
</evidence>
<gene>
    <name evidence="1" type="ORF">DPEC_G00127240</name>
</gene>
<accession>A0ACC2GRR0</accession>
<sequence>MSESGNAREVREQIAGYQYEDQDLQSEAQLLVDSSETRCLKETNEAIRQSLTDLQGKLNKDDNAPEGPRRSERIRNPTEKMRALQYDEAKKVEKRLLAMYEQWKLHTREARDQLKTYMSESQLWLLIEQLKKDKEDLMNVYYEIRNLITPSADIRRRVDTCESMTTEITNIAYNRAIDDENEFDEQKERHRLHELLRHNHAKSVYGSAASSISHSQSDHYSIPSVMTAKRADAAAELAVKEAHYQMLLEEERQKELIRELEEQQRKALEAQKRELERLQAEKEIRAARAKLESYNKEIERENANYVKEERNVEAKSAPLTASPPPLVASPCHTGIPSFAQIFQDSIALNRLPVPEPYVFNGDPIQFIEWKSAFTSLIDQRVITPAEKLYYLKKYVGGPARQVLEGTFYRNDNEAYQDAWNRLNHRFGQPFAIQRAFREKLNSWPRILPKDAEGLRRFSDFLNACQDAMPHVKGLDILNDCQENQKLVHKLPDWAALRWNRQVTKGLNENGEFPSFKEFARFTSTEAEIACNPITSFHALHPTDTSTEKGNLRDVKKNEASALNTQTVNEHNNHKSEQWKVKTPCILCQDSRHQLHACSKFTDMVLGERRNYIREKKLCYGCLKPGHSARDCRHRHSCDQCKGKHPTALHDDNYKREGSESEPPETNQSAAATSLSIAGEGSSNTSMVIPVWVSSKNDPTAEKLVYALLDTQSDTTFIDQDVSDVLNVDKFPVKLKLTTMSGRDTVLTSEGVSGLRVRGYSSSIPVDLPVAYTKDCIPVNRSHIPTCETAKQWSHLAEIVDEIQPLKDCAVGLLIGYNCSRAMAPRQVLLGGDEEPYAIRLGDRELGKTGKRLHKVSEVERPVQKLVLLLETS</sequence>
<evidence type="ECO:0000313" key="2">
    <source>
        <dbReference type="Proteomes" id="UP001157502"/>
    </source>
</evidence>
<comment type="caution">
    <text evidence="1">The sequence shown here is derived from an EMBL/GenBank/DDBJ whole genome shotgun (WGS) entry which is preliminary data.</text>
</comment>
<dbReference type="EMBL" id="CM055737">
    <property type="protein sequence ID" value="KAJ8006303.1"/>
    <property type="molecule type" value="Genomic_DNA"/>
</dbReference>
<keyword evidence="2" id="KW-1185">Reference proteome</keyword>
<dbReference type="Proteomes" id="UP001157502">
    <property type="component" value="Chromosome 10"/>
</dbReference>
<organism evidence="1 2">
    <name type="scientific">Dallia pectoralis</name>
    <name type="common">Alaska blackfish</name>
    <dbReference type="NCBI Taxonomy" id="75939"/>
    <lineage>
        <taxon>Eukaryota</taxon>
        <taxon>Metazoa</taxon>
        <taxon>Chordata</taxon>
        <taxon>Craniata</taxon>
        <taxon>Vertebrata</taxon>
        <taxon>Euteleostomi</taxon>
        <taxon>Actinopterygii</taxon>
        <taxon>Neopterygii</taxon>
        <taxon>Teleostei</taxon>
        <taxon>Protacanthopterygii</taxon>
        <taxon>Esociformes</taxon>
        <taxon>Umbridae</taxon>
        <taxon>Dallia</taxon>
    </lineage>
</organism>
<proteinExistence type="predicted"/>